<sequence length="92" mass="10303">MTDAEREALDLSSPEYIILIATYMVCALSINLGCRPYYKNWQTLRLTTSSPLVPSGKSIASTRACIPSRMAARKRWGRTVLRKRLPNGINGM</sequence>
<evidence type="ECO:0000313" key="2">
    <source>
        <dbReference type="EMBL" id="KAF2773323.1"/>
    </source>
</evidence>
<protein>
    <submittedName>
        <fullName evidence="2">Uncharacterized protein</fullName>
    </submittedName>
</protein>
<keyword evidence="3" id="KW-1185">Reference proteome</keyword>
<keyword evidence="1" id="KW-0472">Membrane</keyword>
<keyword evidence="1" id="KW-0812">Transmembrane</keyword>
<proteinExistence type="predicted"/>
<evidence type="ECO:0000256" key="1">
    <source>
        <dbReference type="SAM" id="Phobius"/>
    </source>
</evidence>
<evidence type="ECO:0000313" key="3">
    <source>
        <dbReference type="Proteomes" id="UP000799436"/>
    </source>
</evidence>
<dbReference type="EMBL" id="ML995811">
    <property type="protein sequence ID" value="KAF2773323.1"/>
    <property type="molecule type" value="Genomic_DNA"/>
</dbReference>
<keyword evidence="1" id="KW-1133">Transmembrane helix</keyword>
<feature type="transmembrane region" description="Helical" evidence="1">
    <location>
        <begin position="16"/>
        <end position="34"/>
    </location>
</feature>
<name>A0A6G1LK37_9PEZI</name>
<gene>
    <name evidence="2" type="ORF">EJ03DRAFT_129232</name>
</gene>
<dbReference type="AlphaFoldDB" id="A0A6G1LK37"/>
<dbReference type="Proteomes" id="UP000799436">
    <property type="component" value="Unassembled WGS sequence"/>
</dbReference>
<reference evidence="2" key="1">
    <citation type="journal article" date="2020" name="Stud. Mycol.">
        <title>101 Dothideomycetes genomes: a test case for predicting lifestyles and emergence of pathogens.</title>
        <authorList>
            <person name="Haridas S."/>
            <person name="Albert R."/>
            <person name="Binder M."/>
            <person name="Bloem J."/>
            <person name="Labutti K."/>
            <person name="Salamov A."/>
            <person name="Andreopoulos B."/>
            <person name="Baker S."/>
            <person name="Barry K."/>
            <person name="Bills G."/>
            <person name="Bluhm B."/>
            <person name="Cannon C."/>
            <person name="Castanera R."/>
            <person name="Culley D."/>
            <person name="Daum C."/>
            <person name="Ezra D."/>
            <person name="Gonzalez J."/>
            <person name="Henrissat B."/>
            <person name="Kuo A."/>
            <person name="Liang C."/>
            <person name="Lipzen A."/>
            <person name="Lutzoni F."/>
            <person name="Magnuson J."/>
            <person name="Mondo S."/>
            <person name="Nolan M."/>
            <person name="Ohm R."/>
            <person name="Pangilinan J."/>
            <person name="Park H.-J."/>
            <person name="Ramirez L."/>
            <person name="Alfaro M."/>
            <person name="Sun H."/>
            <person name="Tritt A."/>
            <person name="Yoshinaga Y."/>
            <person name="Zwiers L.-H."/>
            <person name="Turgeon B."/>
            <person name="Goodwin S."/>
            <person name="Spatafora J."/>
            <person name="Crous P."/>
            <person name="Grigoriev I."/>
        </authorList>
    </citation>
    <scope>NUCLEOTIDE SEQUENCE</scope>
    <source>
        <strain evidence="2">CBS 116005</strain>
    </source>
</reference>
<organism evidence="2 3">
    <name type="scientific">Teratosphaeria nubilosa</name>
    <dbReference type="NCBI Taxonomy" id="161662"/>
    <lineage>
        <taxon>Eukaryota</taxon>
        <taxon>Fungi</taxon>
        <taxon>Dikarya</taxon>
        <taxon>Ascomycota</taxon>
        <taxon>Pezizomycotina</taxon>
        <taxon>Dothideomycetes</taxon>
        <taxon>Dothideomycetidae</taxon>
        <taxon>Mycosphaerellales</taxon>
        <taxon>Teratosphaeriaceae</taxon>
        <taxon>Teratosphaeria</taxon>
    </lineage>
</organism>
<accession>A0A6G1LK37</accession>